<evidence type="ECO:0000256" key="1">
    <source>
        <dbReference type="ARBA" id="ARBA00004651"/>
    </source>
</evidence>
<keyword evidence="9" id="KW-1185">Reference proteome</keyword>
<sequence length="804" mass="90574">MIRLAWERLKHRKKTTLIILMAFISIYTLVPLGLEQSKTTVATVNDSIKKYGRGSYDLLVRPPSSRTSIEKKLGMVEENYIGDSKGGISINEWKRIKGDPNIEVAAPVASLGYFRGKQTSVELPVLSQPTRFSYQFYTSDGKSMYPLGSKESIMYFEQSNPGTIQFLRNNVGEATASSAMMILMPTNYNLLVAIDPESETKLTGIDFSDFNKKIEDPFLDSFLENYNNPPVMKVLQRNDFNIPIYLKLKVDQLDVKLNKYLDILGLKNQQWLMESSAEKIQLAFKDLEKEKPKESKIFNINLSNFQKPFDGTELALNNKFEPSIGERTLVGLDTSTYFVASKIDYKNIETIPAVTIKKPGNPPSYKTVVSKGVSMEKSQEIPFIISQVGTFTPPTNIANNLAASPLGIYGEVKAKTEDGKVLTPTTIPGSFIPSAASGVTTIENAKLIKGDKPIDAIRVKIAGITNYDEVAQKKIEKVATKLLQMGYEVDIVAGSSFKEMTLDVEGIGKVKEPWTTLGVAQELTATWNLMNLITTVLLTAFGVFWLVIRLTFEKNILIQENSLLSVLGWKKRNIFLRNCIEQDIIITIAFMMSIILLNFLHVEAIMYGITLFLWIISIVITNLLLNKTEKQNNRIEEYKKFASVLYYKRLIIPMMLLLCFSMLLISIQIAALGDSFNKSSVTTMGLFIGNQTYWFELTVTILVLYLCIIAFSEGLNTLFVERRQELNMYHVIGWTKGRILRHLFKESATWFVFSSIIGILFSTVVLKILSVSILWSLIGIGISFVVMSLIFSIILFTRKMSNLT</sequence>
<gene>
    <name evidence="8" type="ORF">JK635_03915</name>
</gene>
<feature type="transmembrane region" description="Helical" evidence="6">
    <location>
        <begin position="693"/>
        <end position="719"/>
    </location>
</feature>
<organism evidence="8 9">
    <name type="scientific">Neobacillus paridis</name>
    <dbReference type="NCBI Taxonomy" id="2803862"/>
    <lineage>
        <taxon>Bacteria</taxon>
        <taxon>Bacillati</taxon>
        <taxon>Bacillota</taxon>
        <taxon>Bacilli</taxon>
        <taxon>Bacillales</taxon>
        <taxon>Bacillaceae</taxon>
        <taxon>Neobacillus</taxon>
    </lineage>
</organism>
<feature type="transmembrane region" description="Helical" evidence="6">
    <location>
        <begin position="529"/>
        <end position="548"/>
    </location>
</feature>
<keyword evidence="4 6" id="KW-1133">Transmembrane helix</keyword>
<name>A0ABS1TLF5_9BACI</name>
<feature type="transmembrane region" description="Helical" evidence="6">
    <location>
        <begin position="16"/>
        <end position="34"/>
    </location>
</feature>
<evidence type="ECO:0000256" key="2">
    <source>
        <dbReference type="ARBA" id="ARBA00022475"/>
    </source>
</evidence>
<evidence type="ECO:0000313" key="9">
    <source>
        <dbReference type="Proteomes" id="UP000623967"/>
    </source>
</evidence>
<dbReference type="Pfam" id="PF02687">
    <property type="entry name" value="FtsX"/>
    <property type="match status" value="1"/>
</dbReference>
<feature type="transmembrane region" description="Helical" evidence="6">
    <location>
        <begin position="605"/>
        <end position="625"/>
    </location>
</feature>
<feature type="transmembrane region" description="Helical" evidence="6">
    <location>
        <begin position="748"/>
        <end position="769"/>
    </location>
</feature>
<feature type="transmembrane region" description="Helical" evidence="6">
    <location>
        <begin position="646"/>
        <end position="673"/>
    </location>
</feature>
<evidence type="ECO:0000256" key="5">
    <source>
        <dbReference type="ARBA" id="ARBA00023136"/>
    </source>
</evidence>
<accession>A0ABS1TLF5</accession>
<keyword evidence="2" id="KW-1003">Cell membrane</keyword>
<keyword evidence="5 6" id="KW-0472">Membrane</keyword>
<evidence type="ECO:0000256" key="3">
    <source>
        <dbReference type="ARBA" id="ARBA00022692"/>
    </source>
</evidence>
<comment type="subcellular location">
    <subcellularLocation>
        <location evidence="1">Cell membrane</location>
        <topology evidence="1">Multi-pass membrane protein</topology>
    </subcellularLocation>
</comment>
<proteinExistence type="predicted"/>
<evidence type="ECO:0000256" key="6">
    <source>
        <dbReference type="SAM" id="Phobius"/>
    </source>
</evidence>
<evidence type="ECO:0000259" key="7">
    <source>
        <dbReference type="Pfam" id="PF02687"/>
    </source>
</evidence>
<protein>
    <submittedName>
        <fullName evidence="8">ABC transporter permease</fullName>
    </submittedName>
</protein>
<feature type="domain" description="ABC3 transporter permease C-terminal" evidence="7">
    <location>
        <begin position="700"/>
        <end position="796"/>
    </location>
</feature>
<reference evidence="8 9" key="1">
    <citation type="submission" date="2021-01" db="EMBL/GenBank/DDBJ databases">
        <title>Genome public.</title>
        <authorList>
            <person name="Liu C."/>
            <person name="Sun Q."/>
        </authorList>
    </citation>
    <scope>NUCLEOTIDE SEQUENCE [LARGE SCALE GENOMIC DNA]</scope>
    <source>
        <strain evidence="8 9">YIM B02564</strain>
    </source>
</reference>
<evidence type="ECO:0000313" key="8">
    <source>
        <dbReference type="EMBL" id="MBL4951388.1"/>
    </source>
</evidence>
<feature type="transmembrane region" description="Helical" evidence="6">
    <location>
        <begin position="580"/>
        <end position="599"/>
    </location>
</feature>
<dbReference type="InterPro" id="IPR003838">
    <property type="entry name" value="ABC3_permease_C"/>
</dbReference>
<evidence type="ECO:0000256" key="4">
    <source>
        <dbReference type="ARBA" id="ARBA00022989"/>
    </source>
</evidence>
<dbReference type="Proteomes" id="UP000623967">
    <property type="component" value="Unassembled WGS sequence"/>
</dbReference>
<feature type="transmembrane region" description="Helical" evidence="6">
    <location>
        <begin position="775"/>
        <end position="796"/>
    </location>
</feature>
<dbReference type="RefSeq" id="WP_202652559.1">
    <property type="nucleotide sequence ID" value="NZ_JAESWB010000025.1"/>
</dbReference>
<keyword evidence="3 6" id="KW-0812">Transmembrane</keyword>
<comment type="caution">
    <text evidence="8">The sequence shown here is derived from an EMBL/GenBank/DDBJ whole genome shotgun (WGS) entry which is preliminary data.</text>
</comment>
<dbReference type="EMBL" id="JAESWB010000025">
    <property type="protein sequence ID" value="MBL4951388.1"/>
    <property type="molecule type" value="Genomic_DNA"/>
</dbReference>